<gene>
    <name evidence="1" type="ORF">LOK49_LG15G02481</name>
</gene>
<keyword evidence="2" id="KW-1185">Reference proteome</keyword>
<dbReference type="EMBL" id="CM045768">
    <property type="protein sequence ID" value="KAI7982783.1"/>
    <property type="molecule type" value="Genomic_DNA"/>
</dbReference>
<comment type="caution">
    <text evidence="1">The sequence shown here is derived from an EMBL/GenBank/DDBJ whole genome shotgun (WGS) entry which is preliminary data.</text>
</comment>
<sequence length="414" mass="46578">MACARPHHLLFLFLLLFLLPFSIVARTNGTVDVGTSITANNKDTPWLSPSGVFAFGFKPLEEKSLFLLSIWYHEIPDQTIVWYGYDGVPVSIGSKLGLTVDRGLVLSDPQGNELWKSQPILDNVAYGFMNDTGNFVVVRSDSVNLWESFKNPTDTMLPTQIMESGGVINSRLSETNFSQGDITSNFAYDAYYSFNSGYQVIFDNTGFMYILTRNNQRFDLTTRSMLFPTTENFHRATLNFDGVFTQYYHPKTFDNGTKWTPIWSQPDNICVDIRGTEGSGACGFNSICKLNDYKRPDCKCPRGYSLLDGNNTYGSCKPNFAQGCLENDINSAEDINDFETLIDTDWPTSDYEQLVPATETQCKRSCINDCFCAVAILRGDSYWKKKLPLSNGRDDSVVNGQAFMKFKKSNLSLL</sequence>
<organism evidence="1 2">
    <name type="scientific">Camellia lanceoleosa</name>
    <dbReference type="NCBI Taxonomy" id="1840588"/>
    <lineage>
        <taxon>Eukaryota</taxon>
        <taxon>Viridiplantae</taxon>
        <taxon>Streptophyta</taxon>
        <taxon>Embryophyta</taxon>
        <taxon>Tracheophyta</taxon>
        <taxon>Spermatophyta</taxon>
        <taxon>Magnoliopsida</taxon>
        <taxon>eudicotyledons</taxon>
        <taxon>Gunneridae</taxon>
        <taxon>Pentapetalae</taxon>
        <taxon>asterids</taxon>
        <taxon>Ericales</taxon>
        <taxon>Theaceae</taxon>
        <taxon>Camellia</taxon>
    </lineage>
</organism>
<reference evidence="1 2" key="1">
    <citation type="journal article" date="2022" name="Plant J.">
        <title>Chromosome-level genome of Camellia lanceoleosa provides a valuable resource for understanding genome evolution and self-incompatibility.</title>
        <authorList>
            <person name="Gong W."/>
            <person name="Xiao S."/>
            <person name="Wang L."/>
            <person name="Liao Z."/>
            <person name="Chang Y."/>
            <person name="Mo W."/>
            <person name="Hu G."/>
            <person name="Li W."/>
            <person name="Zhao G."/>
            <person name="Zhu H."/>
            <person name="Hu X."/>
            <person name="Ji K."/>
            <person name="Xiang X."/>
            <person name="Song Q."/>
            <person name="Yuan D."/>
            <person name="Jin S."/>
            <person name="Zhang L."/>
        </authorList>
    </citation>
    <scope>NUCLEOTIDE SEQUENCE [LARGE SCALE GENOMIC DNA]</scope>
    <source>
        <strain evidence="1">SQ_2022a</strain>
    </source>
</reference>
<name>A0ACC0F252_9ERIC</name>
<protein>
    <submittedName>
        <fullName evidence="1">G-type lectin S-receptor-like serine/threonine-protein kinase LECRK2</fullName>
    </submittedName>
</protein>
<accession>A0ACC0F252</accession>
<proteinExistence type="predicted"/>
<evidence type="ECO:0000313" key="2">
    <source>
        <dbReference type="Proteomes" id="UP001060215"/>
    </source>
</evidence>
<evidence type="ECO:0000313" key="1">
    <source>
        <dbReference type="EMBL" id="KAI7982783.1"/>
    </source>
</evidence>
<dbReference type="Proteomes" id="UP001060215">
    <property type="component" value="Chromosome 11"/>
</dbReference>